<dbReference type="CDD" id="cd06127">
    <property type="entry name" value="DEDDh"/>
    <property type="match status" value="1"/>
</dbReference>
<keyword evidence="6" id="KW-0347">Helicase</keyword>
<evidence type="ECO:0000256" key="2">
    <source>
        <dbReference type="ARBA" id="ARBA00022801"/>
    </source>
</evidence>
<sequence length="975" mass="106555">MTQSKTLDDLILPGTPASVRAAYATLAERAQTQQFGLLEDDVVVLDTETTGLSFKDCTLIEISAARLRGREVVETFETFVNPHCLIPAEIVQLTGISQVDVADAPDARDAVAALADFVGGAPVLAHNATFDRTFVEAVPGGVNVSDTWIDTLALSRIALPRLSSHRLADMAEAFDCASVTHRAGDDVAALCGMWRIILCALTDLPAGLLGHLADMHPEIDWPFRPVLSHLALADGPVRFSLKGVRAQLLGESVAKQRDDAAEKDHVKPVTATEVREEFGSAGAVTRMYERLESRPEQVQMSCEVADALATSTHRAIEAGTGVGKSVAYLLPEVLFAQRNNVTVGVATKTNALTDQLVSHELPALAEALPHGLTFASLKGYDHYPCLHRLDRAVKDELPFSLAQHDGRSDNAVGGDMLTAIAVTYAFACQSPDGDLDALGIRWRYVPRQMLTIKSGECLHARCPYYPNECLLHGARRRAASSDVVVTNHSLLLRNVEAEGKILPPVRHWVIDEAHAFESEARRQWVVEVSGEEARMAFELLGGTKTGVIHSLLVQSTMLDGSTTIQGLLTKAAATVARASVDVADLFAAVHELAVLARSDGGYDLMTLWIDADVRASEPWAAVRDCGQKAASVLAEGVKQLKEAQAFLAGASPQLAADLGESCRFLGDLLAGIRLICEGEDDRYVYSAQLSRSKRRMAAERLVAEKIDVGVDLAERWLPEMESVVFTSATIAVGDDFKHFNEGVGLSRLPEGKHRDLRLDSSFDYDSHMAVVVAKDMPAPSDRAYIGTLEDLLFDVHVSMGGSVLTLFTNRRDMERVYEGLRPRLAAEGLDLACQERGTSPRRLRDRFMKEESLSLLALKSFWEGFDAQGDTLRCVVIPKLPFASPNDPLVRERDAREERAWWRYSLPEAVISVKQAAGRLIRSASDSGVLVLADSRLATKRYGKTFIKSLPSKNVQMLDSTNVRRYIDFWRQSQG</sequence>
<accession>A0ABV1IFH3</accession>
<proteinExistence type="inferred from homology"/>
<keyword evidence="2" id="KW-0378">Hydrolase</keyword>
<protein>
    <submittedName>
        <fullName evidence="6">Helicase C-terminal domain-containing protein</fullName>
    </submittedName>
</protein>
<keyword evidence="3" id="KW-0067">ATP-binding</keyword>
<keyword evidence="7" id="KW-1185">Reference proteome</keyword>
<dbReference type="SUPFAM" id="SSF53098">
    <property type="entry name" value="Ribonuclease H-like"/>
    <property type="match status" value="1"/>
</dbReference>
<dbReference type="RefSeq" id="WP_349181866.1">
    <property type="nucleotide sequence ID" value="NZ_JBBNGS010000004.1"/>
</dbReference>
<dbReference type="InterPro" id="IPR036397">
    <property type="entry name" value="RNaseH_sf"/>
</dbReference>
<dbReference type="InterPro" id="IPR027417">
    <property type="entry name" value="P-loop_NTPase"/>
</dbReference>
<name>A0ABV1IFH3_9ACTN</name>
<feature type="domain" description="Helicase ATP-binding" evidence="5">
    <location>
        <begin position="283"/>
        <end position="563"/>
    </location>
</feature>
<dbReference type="SUPFAM" id="SSF52540">
    <property type="entry name" value="P-loop containing nucleoside triphosphate hydrolases"/>
    <property type="match status" value="1"/>
</dbReference>
<evidence type="ECO:0000259" key="5">
    <source>
        <dbReference type="PROSITE" id="PS51193"/>
    </source>
</evidence>
<dbReference type="SMART" id="SM00479">
    <property type="entry name" value="EXOIII"/>
    <property type="match status" value="1"/>
</dbReference>
<reference evidence="6 7" key="1">
    <citation type="submission" date="2024-04" db="EMBL/GenBank/DDBJ databases">
        <title>Human intestinal bacterial collection.</title>
        <authorList>
            <person name="Pauvert C."/>
            <person name="Hitch T.C.A."/>
            <person name="Clavel T."/>
        </authorList>
    </citation>
    <scope>NUCLEOTIDE SEQUENCE [LARGE SCALE GENOMIC DNA]</scope>
    <source>
        <strain evidence="6 7">CLA-AA-H197</strain>
    </source>
</reference>
<dbReference type="PANTHER" id="PTHR11472:SF34">
    <property type="entry name" value="REGULATOR OF TELOMERE ELONGATION HELICASE 1"/>
    <property type="match status" value="1"/>
</dbReference>
<dbReference type="Gene3D" id="3.40.50.300">
    <property type="entry name" value="P-loop containing nucleotide triphosphate hydrolases"/>
    <property type="match status" value="2"/>
</dbReference>
<dbReference type="InterPro" id="IPR006555">
    <property type="entry name" value="ATP-dep_Helicase_C"/>
</dbReference>
<dbReference type="Pfam" id="PF00929">
    <property type="entry name" value="RNase_T"/>
    <property type="match status" value="1"/>
</dbReference>
<dbReference type="Gene3D" id="3.30.420.10">
    <property type="entry name" value="Ribonuclease H-like superfamily/Ribonuclease H"/>
    <property type="match status" value="1"/>
</dbReference>
<evidence type="ECO:0000256" key="1">
    <source>
        <dbReference type="ARBA" id="ARBA00022741"/>
    </source>
</evidence>
<keyword evidence="1" id="KW-0547">Nucleotide-binding</keyword>
<gene>
    <name evidence="6" type="ORF">AAAT05_03385</name>
</gene>
<dbReference type="GO" id="GO:0004386">
    <property type="term" value="F:helicase activity"/>
    <property type="evidence" value="ECO:0007669"/>
    <property type="project" value="UniProtKB-KW"/>
</dbReference>
<dbReference type="InterPro" id="IPR013520">
    <property type="entry name" value="Ribonucl_H"/>
</dbReference>
<dbReference type="InterPro" id="IPR012337">
    <property type="entry name" value="RNaseH-like_sf"/>
</dbReference>
<comment type="caution">
    <text evidence="6">The sequence shown here is derived from an EMBL/GenBank/DDBJ whole genome shotgun (WGS) entry which is preliminary data.</text>
</comment>
<dbReference type="InterPro" id="IPR045028">
    <property type="entry name" value="DinG/Rad3-like"/>
</dbReference>
<evidence type="ECO:0000313" key="6">
    <source>
        <dbReference type="EMBL" id="MEQ2637384.1"/>
    </source>
</evidence>
<evidence type="ECO:0000256" key="3">
    <source>
        <dbReference type="ARBA" id="ARBA00022840"/>
    </source>
</evidence>
<organism evidence="6 7">
    <name type="scientific">Paratractidigestivibacter faecalis</name>
    <dbReference type="NCBI Taxonomy" id="2292441"/>
    <lineage>
        <taxon>Bacteria</taxon>
        <taxon>Bacillati</taxon>
        <taxon>Actinomycetota</taxon>
        <taxon>Coriobacteriia</taxon>
        <taxon>Coriobacteriales</taxon>
        <taxon>Atopobiaceae</taxon>
        <taxon>Paratractidigestivibacter</taxon>
    </lineage>
</organism>
<dbReference type="SMART" id="SM00491">
    <property type="entry name" value="HELICc2"/>
    <property type="match status" value="1"/>
</dbReference>
<dbReference type="InterPro" id="IPR014013">
    <property type="entry name" value="Helic_SF1/SF2_ATP-bd_DinG/Rad3"/>
</dbReference>
<dbReference type="Pfam" id="PF13307">
    <property type="entry name" value="Helicase_C_2"/>
    <property type="match status" value="1"/>
</dbReference>
<evidence type="ECO:0000256" key="4">
    <source>
        <dbReference type="ARBA" id="ARBA00038058"/>
    </source>
</evidence>
<dbReference type="PANTHER" id="PTHR11472">
    <property type="entry name" value="DNA REPAIR DEAD HELICASE RAD3/XP-D SUBFAMILY MEMBER"/>
    <property type="match status" value="1"/>
</dbReference>
<dbReference type="Proteomes" id="UP001478817">
    <property type="component" value="Unassembled WGS sequence"/>
</dbReference>
<comment type="similarity">
    <text evidence="4">Belongs to the helicase family. DinG subfamily.</text>
</comment>
<dbReference type="EMBL" id="JBBNGS010000004">
    <property type="protein sequence ID" value="MEQ2637384.1"/>
    <property type="molecule type" value="Genomic_DNA"/>
</dbReference>
<evidence type="ECO:0000313" key="7">
    <source>
        <dbReference type="Proteomes" id="UP001478817"/>
    </source>
</evidence>
<dbReference type="PROSITE" id="PS51193">
    <property type="entry name" value="HELICASE_ATP_BIND_2"/>
    <property type="match status" value="1"/>
</dbReference>